<evidence type="ECO:0000313" key="2">
    <source>
        <dbReference type="Proteomes" id="UP000309997"/>
    </source>
</evidence>
<dbReference type="Proteomes" id="UP000309997">
    <property type="component" value="Unassembled WGS sequence"/>
</dbReference>
<protein>
    <submittedName>
        <fullName evidence="1">Uncharacterized protein</fullName>
    </submittedName>
</protein>
<reference evidence="1 2" key="1">
    <citation type="journal article" date="2024" name="Plant Biotechnol. J.">
        <title>Genome and CRISPR/Cas9 system of a widespread forest tree (Populus alba) in the world.</title>
        <authorList>
            <person name="Liu Y.J."/>
            <person name="Jiang P.F."/>
            <person name="Han X.M."/>
            <person name="Li X.Y."/>
            <person name="Wang H.M."/>
            <person name="Wang Y.J."/>
            <person name="Wang X.X."/>
            <person name="Zeng Q.Y."/>
        </authorList>
    </citation>
    <scope>NUCLEOTIDE SEQUENCE [LARGE SCALE GENOMIC DNA]</scope>
    <source>
        <strain evidence="2">cv. PAL-ZL1</strain>
    </source>
</reference>
<comment type="caution">
    <text evidence="1">The sequence shown here is derived from an EMBL/GenBank/DDBJ whole genome shotgun (WGS) entry which is preliminary data.</text>
</comment>
<sequence length="74" mass="8003">MDKSSIKFVFLVVLLVFAAGTQFGAEALIKRKCQTSKDCLVLGPHCKCLDYFCLCGLPPSDEEVLGARPLVGNP</sequence>
<organism evidence="1 2">
    <name type="scientific">Populus alba</name>
    <name type="common">White poplar</name>
    <dbReference type="NCBI Taxonomy" id="43335"/>
    <lineage>
        <taxon>Eukaryota</taxon>
        <taxon>Viridiplantae</taxon>
        <taxon>Streptophyta</taxon>
        <taxon>Embryophyta</taxon>
        <taxon>Tracheophyta</taxon>
        <taxon>Spermatophyta</taxon>
        <taxon>Magnoliopsida</taxon>
        <taxon>eudicotyledons</taxon>
        <taxon>Gunneridae</taxon>
        <taxon>Pentapetalae</taxon>
        <taxon>rosids</taxon>
        <taxon>fabids</taxon>
        <taxon>Malpighiales</taxon>
        <taxon>Salicaceae</taxon>
        <taxon>Saliceae</taxon>
        <taxon>Populus</taxon>
    </lineage>
</organism>
<name>A0ACC4CYC2_POPAL</name>
<keyword evidence="2" id="KW-1185">Reference proteome</keyword>
<evidence type="ECO:0000313" key="1">
    <source>
        <dbReference type="EMBL" id="KAL3610291.1"/>
    </source>
</evidence>
<gene>
    <name evidence="1" type="ORF">D5086_001311</name>
</gene>
<dbReference type="EMBL" id="RCHU02000001">
    <property type="protein sequence ID" value="KAL3610291.1"/>
    <property type="molecule type" value="Genomic_DNA"/>
</dbReference>
<accession>A0ACC4CYC2</accession>
<proteinExistence type="predicted"/>